<dbReference type="Proteomes" id="UP000320496">
    <property type="component" value="Chromosome"/>
</dbReference>
<evidence type="ECO:0000259" key="1">
    <source>
        <dbReference type="Pfam" id="PF13910"/>
    </source>
</evidence>
<dbReference type="EMBL" id="CP036275">
    <property type="protein sequence ID" value="QDU41119.1"/>
    <property type="molecule type" value="Genomic_DNA"/>
</dbReference>
<sequence length="309" mass="35281">MGWLQDAYATYVHFGMKDEAESLQIAAKDKGKDAEKQMIHYSFSVEIPAEDVERVIEEMTADDLESTLSRISIHFCPRIDELKEQLKDLEKNAKLLSMVSQSTLDDQQVTARVGSVDDDPEGRLMLQMGQNLQFMATILGSTIDQTREKYDFSADSMRAFLSQSELFDDSRLPLIEHAINAYLADDHVTAIHVLVPQIEAALRRLLPILGKPTNKHRRSDTGAMVEKTLNEILESEPSVTQFFGEDFVFYLRMFLCDPRGQNVRNRMSHGLMDPNHFHRGISDRLLHIIWSLGFVRQQEQSTEEAESSE</sequence>
<dbReference type="Pfam" id="PF13910">
    <property type="entry name" value="DUF4209"/>
    <property type="match status" value="1"/>
</dbReference>
<accession>A0A517ZFB3</accession>
<name>A0A517ZFB3_9PLAN</name>
<dbReference type="AlphaFoldDB" id="A0A517ZFB3"/>
<dbReference type="InterPro" id="IPR025209">
    <property type="entry name" value="DUF4209"/>
</dbReference>
<gene>
    <name evidence="2" type="ORF">Mal4_54840</name>
</gene>
<keyword evidence="3" id="KW-1185">Reference proteome</keyword>
<protein>
    <recommendedName>
        <fullName evidence="1">DUF4209 domain-containing protein</fullName>
    </recommendedName>
</protein>
<reference evidence="2 3" key="1">
    <citation type="submission" date="2019-02" db="EMBL/GenBank/DDBJ databases">
        <title>Deep-cultivation of Planctomycetes and their phenomic and genomic characterization uncovers novel biology.</title>
        <authorList>
            <person name="Wiegand S."/>
            <person name="Jogler M."/>
            <person name="Boedeker C."/>
            <person name="Pinto D."/>
            <person name="Vollmers J."/>
            <person name="Rivas-Marin E."/>
            <person name="Kohn T."/>
            <person name="Peeters S.H."/>
            <person name="Heuer A."/>
            <person name="Rast P."/>
            <person name="Oberbeckmann S."/>
            <person name="Bunk B."/>
            <person name="Jeske O."/>
            <person name="Meyerdierks A."/>
            <person name="Storesund J.E."/>
            <person name="Kallscheuer N."/>
            <person name="Luecker S."/>
            <person name="Lage O.M."/>
            <person name="Pohl T."/>
            <person name="Merkel B.J."/>
            <person name="Hornburger P."/>
            <person name="Mueller R.-W."/>
            <person name="Bruemmer F."/>
            <person name="Labrenz M."/>
            <person name="Spormann A.M."/>
            <person name="Op den Camp H."/>
            <person name="Overmann J."/>
            <person name="Amann R."/>
            <person name="Jetten M.S.M."/>
            <person name="Mascher T."/>
            <person name="Medema M.H."/>
            <person name="Devos D.P."/>
            <person name="Kaster A.-K."/>
            <person name="Ovreas L."/>
            <person name="Rohde M."/>
            <person name="Galperin M.Y."/>
            <person name="Jogler C."/>
        </authorList>
    </citation>
    <scope>NUCLEOTIDE SEQUENCE [LARGE SCALE GENOMIC DNA]</scope>
    <source>
        <strain evidence="2 3">Mal4</strain>
    </source>
</reference>
<evidence type="ECO:0000313" key="3">
    <source>
        <dbReference type="Proteomes" id="UP000320496"/>
    </source>
</evidence>
<dbReference type="KEGG" id="mri:Mal4_54840"/>
<organism evidence="2 3">
    <name type="scientific">Maioricimonas rarisocia</name>
    <dbReference type="NCBI Taxonomy" id="2528026"/>
    <lineage>
        <taxon>Bacteria</taxon>
        <taxon>Pseudomonadati</taxon>
        <taxon>Planctomycetota</taxon>
        <taxon>Planctomycetia</taxon>
        <taxon>Planctomycetales</taxon>
        <taxon>Planctomycetaceae</taxon>
        <taxon>Maioricimonas</taxon>
    </lineage>
</organism>
<feature type="domain" description="DUF4209" evidence="1">
    <location>
        <begin position="198"/>
        <end position="291"/>
    </location>
</feature>
<evidence type="ECO:0000313" key="2">
    <source>
        <dbReference type="EMBL" id="QDU41119.1"/>
    </source>
</evidence>
<proteinExistence type="predicted"/>